<keyword evidence="6" id="KW-1185">Reference proteome</keyword>
<dbReference type="Pfam" id="PF00059">
    <property type="entry name" value="Lectin_C"/>
    <property type="match status" value="1"/>
</dbReference>
<feature type="region of interest" description="Disordered" evidence="1">
    <location>
        <begin position="597"/>
        <end position="622"/>
    </location>
</feature>
<dbReference type="InterPro" id="IPR001304">
    <property type="entry name" value="C-type_lectin-like"/>
</dbReference>
<evidence type="ECO:0000256" key="3">
    <source>
        <dbReference type="SAM" id="SignalP"/>
    </source>
</evidence>
<evidence type="ECO:0000259" key="4">
    <source>
        <dbReference type="PROSITE" id="PS50041"/>
    </source>
</evidence>
<dbReference type="InterPro" id="IPR016187">
    <property type="entry name" value="CTDL_fold"/>
</dbReference>
<dbReference type="InterPro" id="IPR016186">
    <property type="entry name" value="C-type_lectin-like/link_sf"/>
</dbReference>
<name>A0AAN9AT51_9CAEN</name>
<proteinExistence type="predicted"/>
<feature type="region of interest" description="Disordered" evidence="1">
    <location>
        <begin position="664"/>
        <end position="685"/>
    </location>
</feature>
<organism evidence="5 6">
    <name type="scientific">Littorina saxatilis</name>
    <dbReference type="NCBI Taxonomy" id="31220"/>
    <lineage>
        <taxon>Eukaryota</taxon>
        <taxon>Metazoa</taxon>
        <taxon>Spiralia</taxon>
        <taxon>Lophotrochozoa</taxon>
        <taxon>Mollusca</taxon>
        <taxon>Gastropoda</taxon>
        <taxon>Caenogastropoda</taxon>
        <taxon>Littorinimorpha</taxon>
        <taxon>Littorinoidea</taxon>
        <taxon>Littorinidae</taxon>
        <taxon>Littorina</taxon>
    </lineage>
</organism>
<feature type="compositionally biased region" description="Basic and acidic residues" evidence="1">
    <location>
        <begin position="664"/>
        <end position="676"/>
    </location>
</feature>
<comment type="caution">
    <text evidence="5">The sequence shown here is derived from an EMBL/GenBank/DDBJ whole genome shotgun (WGS) entry which is preliminary data.</text>
</comment>
<keyword evidence="2" id="KW-0472">Membrane</keyword>
<reference evidence="5 6" key="1">
    <citation type="submission" date="2024-02" db="EMBL/GenBank/DDBJ databases">
        <title>Chromosome-scale genome assembly of the rough periwinkle Littorina saxatilis.</title>
        <authorList>
            <person name="De Jode A."/>
            <person name="Faria R."/>
            <person name="Formenti G."/>
            <person name="Sims Y."/>
            <person name="Smith T.P."/>
            <person name="Tracey A."/>
            <person name="Wood J.M.D."/>
            <person name="Zagrodzka Z.B."/>
            <person name="Johannesson K."/>
            <person name="Butlin R.K."/>
            <person name="Leder E.H."/>
        </authorList>
    </citation>
    <scope>NUCLEOTIDE SEQUENCE [LARGE SCALE GENOMIC DNA]</scope>
    <source>
        <strain evidence="5">Snail1</strain>
        <tissue evidence="5">Muscle</tissue>
    </source>
</reference>
<feature type="compositionally biased region" description="Low complexity" evidence="1">
    <location>
        <begin position="363"/>
        <end position="410"/>
    </location>
</feature>
<dbReference type="Proteomes" id="UP001374579">
    <property type="component" value="Unassembled WGS sequence"/>
</dbReference>
<keyword evidence="3" id="KW-0732">Signal</keyword>
<dbReference type="AlphaFoldDB" id="A0AAN9AT51"/>
<feature type="chain" id="PRO_5042877146" description="C-type lectin domain-containing protein" evidence="3">
    <location>
        <begin position="23"/>
        <end position="709"/>
    </location>
</feature>
<evidence type="ECO:0000256" key="2">
    <source>
        <dbReference type="SAM" id="Phobius"/>
    </source>
</evidence>
<feature type="signal peptide" evidence="3">
    <location>
        <begin position="1"/>
        <end position="22"/>
    </location>
</feature>
<feature type="compositionally biased region" description="Low complexity" evidence="1">
    <location>
        <begin position="539"/>
        <end position="554"/>
    </location>
</feature>
<feature type="compositionally biased region" description="Polar residues" evidence="1">
    <location>
        <begin position="448"/>
        <end position="538"/>
    </location>
</feature>
<dbReference type="Gene3D" id="3.10.100.10">
    <property type="entry name" value="Mannose-Binding Protein A, subunit A"/>
    <property type="match status" value="1"/>
</dbReference>
<accession>A0AAN9AT51</accession>
<feature type="region of interest" description="Disordered" evidence="1">
    <location>
        <begin position="347"/>
        <end position="564"/>
    </location>
</feature>
<gene>
    <name evidence="5" type="ORF">V1264_008205</name>
</gene>
<feature type="domain" description="C-type lectin" evidence="4">
    <location>
        <begin position="230"/>
        <end position="341"/>
    </location>
</feature>
<dbReference type="CDD" id="cd00037">
    <property type="entry name" value="CLECT"/>
    <property type="match status" value="2"/>
</dbReference>
<evidence type="ECO:0000313" key="5">
    <source>
        <dbReference type="EMBL" id="KAK7092466.1"/>
    </source>
</evidence>
<dbReference type="EMBL" id="JBAMIC010000021">
    <property type="protein sequence ID" value="KAK7092466.1"/>
    <property type="molecule type" value="Genomic_DNA"/>
</dbReference>
<evidence type="ECO:0000313" key="6">
    <source>
        <dbReference type="Proteomes" id="UP001374579"/>
    </source>
</evidence>
<feature type="transmembrane region" description="Helical" evidence="2">
    <location>
        <begin position="629"/>
        <end position="651"/>
    </location>
</feature>
<feature type="compositionally biased region" description="Polar residues" evidence="1">
    <location>
        <begin position="347"/>
        <end position="362"/>
    </location>
</feature>
<dbReference type="SMART" id="SM00034">
    <property type="entry name" value="CLECT"/>
    <property type="match status" value="1"/>
</dbReference>
<protein>
    <recommendedName>
        <fullName evidence="4">C-type lectin domain-containing protein</fullName>
    </recommendedName>
</protein>
<evidence type="ECO:0000256" key="1">
    <source>
        <dbReference type="SAM" id="MobiDB-lite"/>
    </source>
</evidence>
<keyword evidence="2" id="KW-0812">Transmembrane</keyword>
<sequence length="709" mass="76785">MLSSLVINVLLIWTSLLNDVGSEAIFLEKMSSWYDAYLKCQRAHVSLHVPKATDFSDFDAWLPSNVSHVWVGGRYVHTNWKWSDGCMVQRRVGCALSIQLYLDKTRMTTSENPFECMIKCGTQYVAMQARQCYCLKNQPALTDEKYCTLRCESSFDEPCGGPDNFASVYTAQPSFIPWDTSVNHLKGDCAFIHLPTKGSAAVGDLILQTDGCDGNNREFKRMLCQDCTSPASQCQVHRYTAYLTWMQSSGKCKSQGKQLLNVRTNQSLPFLFHPYVAEDYWVDLRRLFELKWINGSVAQINSYPHLQRKRGGNCLAARRDQKGIITLTPLDCSAQLPFVCDPDRSADSNFPSAEVNQPEFCNTSLPVQPQTTSPTLSSNSPLNTSQSTNASQSPNTSQNSTSSQTPATSSGVSASANLNMKVSTATQNTPLPGTTTPTSVSGALPPTTRHTIGRSTDTISPGGNSPSTQNLLFRTSPISPVSANGVQTIPGNNSIETSGKSSSPAPTHGSHITETSTKPASEKASSTKGTLINNPVSFTTSSSGLPVSGSSPTTLKPGSGTGTTVRVTTGNTIVSAGQATVTVPHSVSYTVMSELKSGFGSSRQPGRMTETGPTPDDEGVSESDDLTPLWVILGIVGGILLVVGGVFLAFYKFRSARTFNKLNRQEESNAHNEQTSRQRAGGTVRSQISIDEEPEFPFVERNPVYRGIY</sequence>
<dbReference type="SUPFAM" id="SSF56436">
    <property type="entry name" value="C-type lectin-like"/>
    <property type="match status" value="2"/>
</dbReference>
<feature type="compositionally biased region" description="Polar residues" evidence="1">
    <location>
        <begin position="411"/>
        <end position="441"/>
    </location>
</feature>
<keyword evidence="2" id="KW-1133">Transmembrane helix</keyword>
<dbReference type="PROSITE" id="PS50041">
    <property type="entry name" value="C_TYPE_LECTIN_2"/>
    <property type="match status" value="1"/>
</dbReference>